<name>A0A1E1LP95_9HELO</name>
<dbReference type="AlphaFoldDB" id="A0A1E1LP95"/>
<dbReference type="EMBL" id="FJUX01000158">
    <property type="protein sequence ID" value="CZT12305.1"/>
    <property type="molecule type" value="Genomic_DNA"/>
</dbReference>
<dbReference type="OrthoDB" id="3351042at2759"/>
<evidence type="ECO:0000313" key="2">
    <source>
        <dbReference type="Proteomes" id="UP000178912"/>
    </source>
</evidence>
<reference evidence="2" key="1">
    <citation type="submission" date="2016-03" db="EMBL/GenBank/DDBJ databases">
        <authorList>
            <person name="Guldener U."/>
        </authorList>
    </citation>
    <scope>NUCLEOTIDE SEQUENCE [LARGE SCALE GENOMIC DNA]</scope>
    <source>
        <strain evidence="2">04CH-RAC-A.6.1</strain>
    </source>
</reference>
<proteinExistence type="predicted"/>
<accession>A0A1E1LP95</accession>
<evidence type="ECO:0000313" key="1">
    <source>
        <dbReference type="EMBL" id="CZT12305.1"/>
    </source>
</evidence>
<organism evidence="1 2">
    <name type="scientific">Rhynchosporium agropyri</name>
    <dbReference type="NCBI Taxonomy" id="914238"/>
    <lineage>
        <taxon>Eukaryota</taxon>
        <taxon>Fungi</taxon>
        <taxon>Dikarya</taxon>
        <taxon>Ascomycota</taxon>
        <taxon>Pezizomycotina</taxon>
        <taxon>Leotiomycetes</taxon>
        <taxon>Helotiales</taxon>
        <taxon>Ploettnerulaceae</taxon>
        <taxon>Rhynchosporium</taxon>
    </lineage>
</organism>
<dbReference type="Proteomes" id="UP000178912">
    <property type="component" value="Unassembled WGS sequence"/>
</dbReference>
<sequence length="355" mass="38948">MGPISDLAINEFGSTIFVELGLHAGFSAAVQVGNEVLIDKPLNKVILVHEASLTTTEVKFLTITLKYKHMVGDASLGFFRSSIHGNPSLMASLGRYLAVEKGWFSPYLFASARRPVIPRTMKPDVVFCHGPFLPGDYAVGKTLVEQSATVLHLCKKPAEEDVVTEEKVSMSKRTKLQVARMNEKIIGLMHRSKSTTGILKSAPESLPPVLQEVFQLPRRLAVVLLGLKPHRLGMWTSSTRPSESVLKYILLDGAPTILLPALPGAPLLAWDTLTLKQMQAKQGKYEGVVKILYEYLSLCVDWERVIVGEREEGKKRAVRDAVELIVAAAVASGDSKAVLKDVDLDRAGIVIFRIP</sequence>
<protein>
    <submittedName>
        <fullName evidence="1">Uncharacterized protein</fullName>
    </submittedName>
</protein>
<keyword evidence="2" id="KW-1185">Reference proteome</keyword>
<gene>
    <name evidence="1" type="ORF">RAG0_16177</name>
</gene>